<feature type="compositionally biased region" description="Basic and acidic residues" evidence="1">
    <location>
        <begin position="110"/>
        <end position="145"/>
    </location>
</feature>
<feature type="compositionally biased region" description="Polar residues" evidence="1">
    <location>
        <begin position="44"/>
        <end position="61"/>
    </location>
</feature>
<evidence type="ECO:0000259" key="2">
    <source>
        <dbReference type="Pfam" id="PF14392"/>
    </source>
</evidence>
<feature type="domain" description="Zinc knuckle CX2CX4HX4C" evidence="2">
    <location>
        <begin position="5"/>
        <end position="40"/>
    </location>
</feature>
<protein>
    <recommendedName>
        <fullName evidence="2">Zinc knuckle CX2CX4HX4C domain-containing protein</fullName>
    </recommendedName>
</protein>
<feature type="compositionally biased region" description="Polar residues" evidence="1">
    <location>
        <begin position="87"/>
        <end position="99"/>
    </location>
</feature>
<sequence>MRLPIQLPSREVIWVDLEYEKLEKHCFLCYSLCHEKDTCPLNRDTSPNKAAPQGISQQNTLRKLEDNRRKNEARRPSSFKSRDSDLSVYQRTSQRSIYSRLQAPEGRNLATRDKERPYHSREEERSFIGERLSGRERTQERDHSSHHSFPAQHHRFPPRTDSRGMSPNHKSQGDRRSQATLQKTHSTRTPPPRPNREEMVLLGAPDQGEVNSRSKDRVSALERIEEGPVLTVERLPVLERIALPVEEPQRAVGLSSSLLARLQDVEVRYEDEEHLSPLLAEGSSMRHVKFISPGNQGSPRITAALRLGSSSGQKNMTNPPKPSARRTQPGRQASKRKVPTSIKGATKTRGNRSPLQGTRLSRQMVQRVKPNARKRLCVDKNEQSQNPQRAVGLSSSLLARLQDVEVRYEDEEHLSPLLAEGSSMRQLKFISPGNQGSPRIPAALRLDPLRAQQKREETEARSKGQDYQDRWSRDRVSALERIEEGPVQTVERLPVLERIALSVEEPQRAVGLSSSLLARLQDVEVRYEDEEHLSPLLAEGSSMRQLKFISPGNQGSPRIPAALRLDPLRVRRI</sequence>
<proteinExistence type="predicted"/>
<organism evidence="3 4">
    <name type="scientific">Brassica cretica</name>
    <name type="common">Mustard</name>
    <dbReference type="NCBI Taxonomy" id="69181"/>
    <lineage>
        <taxon>Eukaryota</taxon>
        <taxon>Viridiplantae</taxon>
        <taxon>Streptophyta</taxon>
        <taxon>Embryophyta</taxon>
        <taxon>Tracheophyta</taxon>
        <taxon>Spermatophyta</taxon>
        <taxon>Magnoliopsida</taxon>
        <taxon>eudicotyledons</taxon>
        <taxon>Gunneridae</taxon>
        <taxon>Pentapetalae</taxon>
        <taxon>rosids</taxon>
        <taxon>malvids</taxon>
        <taxon>Brassicales</taxon>
        <taxon>Brassicaceae</taxon>
        <taxon>Brassiceae</taxon>
        <taxon>Brassica</taxon>
    </lineage>
</organism>
<evidence type="ECO:0000313" key="4">
    <source>
        <dbReference type="Proteomes" id="UP000266723"/>
    </source>
</evidence>
<dbReference type="Proteomes" id="UP000266723">
    <property type="component" value="Unassembled WGS sequence"/>
</dbReference>
<evidence type="ECO:0000256" key="1">
    <source>
        <dbReference type="SAM" id="MobiDB-lite"/>
    </source>
</evidence>
<dbReference type="InterPro" id="IPR025836">
    <property type="entry name" value="Zn_knuckle_CX2CX4HX4C"/>
</dbReference>
<feature type="compositionally biased region" description="Polar residues" evidence="1">
    <location>
        <begin position="308"/>
        <end position="318"/>
    </location>
</feature>
<evidence type="ECO:0000313" key="3">
    <source>
        <dbReference type="EMBL" id="KAF3610454.1"/>
    </source>
</evidence>
<feature type="compositionally biased region" description="Basic and acidic residues" evidence="1">
    <location>
        <begin position="62"/>
        <end position="85"/>
    </location>
</feature>
<dbReference type="EMBL" id="QGKV02000297">
    <property type="protein sequence ID" value="KAF3610454.1"/>
    <property type="molecule type" value="Genomic_DNA"/>
</dbReference>
<keyword evidence="4" id="KW-1185">Reference proteome</keyword>
<gene>
    <name evidence="3" type="ORF">DY000_02047058</name>
</gene>
<reference evidence="3 4" key="1">
    <citation type="journal article" date="2020" name="BMC Genomics">
        <title>Intraspecific diversification of the crop wild relative Brassica cretica Lam. using demographic model selection.</title>
        <authorList>
            <person name="Kioukis A."/>
            <person name="Michalopoulou V.A."/>
            <person name="Briers L."/>
            <person name="Pirintsos S."/>
            <person name="Studholme D.J."/>
            <person name="Pavlidis P."/>
            <person name="Sarris P.F."/>
        </authorList>
    </citation>
    <scope>NUCLEOTIDE SEQUENCE [LARGE SCALE GENOMIC DNA]</scope>
    <source>
        <strain evidence="4">cv. PFS-1207/04</strain>
    </source>
</reference>
<comment type="caution">
    <text evidence="3">The sequence shown here is derived from an EMBL/GenBank/DDBJ whole genome shotgun (WGS) entry which is preliminary data.</text>
</comment>
<feature type="region of interest" description="Disordered" evidence="1">
    <location>
        <begin position="308"/>
        <end position="366"/>
    </location>
</feature>
<feature type="region of interest" description="Disordered" evidence="1">
    <location>
        <begin position="44"/>
        <end position="198"/>
    </location>
</feature>
<name>A0ABQ7F3W3_BRACR</name>
<accession>A0ABQ7F3W3</accession>
<dbReference type="Pfam" id="PF14392">
    <property type="entry name" value="zf-CCHC_4"/>
    <property type="match status" value="1"/>
</dbReference>
<feature type="compositionally biased region" description="Polar residues" evidence="1">
    <location>
        <begin position="351"/>
        <end position="364"/>
    </location>
</feature>